<keyword evidence="4" id="KW-0547">Nucleotide-binding</keyword>
<dbReference type="CDD" id="cd01169">
    <property type="entry name" value="HMPP_kinase"/>
    <property type="match status" value="1"/>
</dbReference>
<feature type="domain" description="Pyridoxamine kinase/Phosphomethylpyrimidine kinase" evidence="7">
    <location>
        <begin position="12"/>
        <end position="259"/>
    </location>
</feature>
<evidence type="ECO:0000256" key="6">
    <source>
        <dbReference type="ARBA" id="ARBA00022840"/>
    </source>
</evidence>
<dbReference type="Pfam" id="PF08543">
    <property type="entry name" value="Phos_pyr_kin"/>
    <property type="match status" value="1"/>
</dbReference>
<dbReference type="AlphaFoldDB" id="A0A198GIK9"/>
<dbReference type="RefSeq" id="WP_066746312.1">
    <property type="nucleotide sequence ID" value="NZ_LXEN01000016.1"/>
</dbReference>
<comment type="pathway">
    <text evidence="1">Cofactor biosynthesis; thiamine diphosphate biosynthesis.</text>
</comment>
<dbReference type="EC" id="2.7.1.49" evidence="2"/>
<dbReference type="STRING" id="1354337.M983_0420"/>
<dbReference type="GO" id="GO:0009229">
    <property type="term" value="P:thiamine diphosphate biosynthetic process"/>
    <property type="evidence" value="ECO:0007669"/>
    <property type="project" value="UniProtKB-UniPathway"/>
</dbReference>
<evidence type="ECO:0000256" key="5">
    <source>
        <dbReference type="ARBA" id="ARBA00022777"/>
    </source>
</evidence>
<accession>A0A198GIK9</accession>
<dbReference type="GO" id="GO:0005829">
    <property type="term" value="C:cytosol"/>
    <property type="evidence" value="ECO:0007669"/>
    <property type="project" value="TreeGrafter"/>
</dbReference>
<gene>
    <name evidence="8" type="ORF">M983_0420</name>
</gene>
<dbReference type="SUPFAM" id="SSF53613">
    <property type="entry name" value="Ribokinase-like"/>
    <property type="match status" value="1"/>
</dbReference>
<evidence type="ECO:0000256" key="2">
    <source>
        <dbReference type="ARBA" id="ARBA00012135"/>
    </source>
</evidence>
<dbReference type="GO" id="GO:0009228">
    <property type="term" value="P:thiamine biosynthetic process"/>
    <property type="evidence" value="ECO:0007669"/>
    <property type="project" value="InterPro"/>
</dbReference>
<dbReference type="Proteomes" id="UP000094023">
    <property type="component" value="Unassembled WGS sequence"/>
</dbReference>
<dbReference type="PANTHER" id="PTHR20858">
    <property type="entry name" value="PHOSPHOMETHYLPYRIMIDINE KINASE"/>
    <property type="match status" value="1"/>
</dbReference>
<evidence type="ECO:0000313" key="9">
    <source>
        <dbReference type="Proteomes" id="UP000094023"/>
    </source>
</evidence>
<dbReference type="PATRIC" id="fig|1354337.4.peg.432"/>
<dbReference type="EMBL" id="LXEN01000016">
    <property type="protein sequence ID" value="OAT37277.1"/>
    <property type="molecule type" value="Genomic_DNA"/>
</dbReference>
<name>A0A198GIK9_9GAMM</name>
<comment type="caution">
    <text evidence="8">The sequence shown here is derived from an EMBL/GenBank/DDBJ whole genome shotgun (WGS) entry which is preliminary data.</text>
</comment>
<dbReference type="Gene3D" id="3.40.1190.20">
    <property type="match status" value="1"/>
</dbReference>
<dbReference type="InterPro" id="IPR004399">
    <property type="entry name" value="HMP/HMP-P_kinase_dom"/>
</dbReference>
<evidence type="ECO:0000256" key="3">
    <source>
        <dbReference type="ARBA" id="ARBA00022679"/>
    </source>
</evidence>
<dbReference type="OrthoDB" id="9810880at2"/>
<evidence type="ECO:0000256" key="1">
    <source>
        <dbReference type="ARBA" id="ARBA00004948"/>
    </source>
</evidence>
<dbReference type="NCBIfam" id="TIGR00097">
    <property type="entry name" value="HMP-P_kinase"/>
    <property type="match status" value="1"/>
</dbReference>
<proteinExistence type="predicted"/>
<protein>
    <recommendedName>
        <fullName evidence="2">hydroxymethylpyrimidine kinase</fullName>
        <ecNumber evidence="2">2.7.1.49</ecNumber>
    </recommendedName>
</protein>
<evidence type="ECO:0000256" key="4">
    <source>
        <dbReference type="ARBA" id="ARBA00022741"/>
    </source>
</evidence>
<dbReference type="InterPro" id="IPR013749">
    <property type="entry name" value="PM/HMP-P_kinase-1"/>
</dbReference>
<sequence length="265" mass="28759">MRFNALTIAGTDPSGGAGIQADLKTFSALGVYGTTVITALVAQNTCGVSAVYDLSPDFIAAQLDSVLSDVRIDSVKIGMLSNMSIIDVVCQKLHQYAIPHVVLDTVMVAKSGDPLLQPDAVDNMRTQLLPLVDLITPNLPEAAVLLGCTMATDEQTMKQQGYALLKKGCKAVLMKGGHLVHSESPDWLLTEDGEWRFTSKRIETKNTHGTGCTLSAALAAIRPQVTDWHICVEQAKLYLQQAIEYADSLEVGQGFGPVHHFHRWW</sequence>
<dbReference type="InterPro" id="IPR029056">
    <property type="entry name" value="Ribokinase-like"/>
</dbReference>
<keyword evidence="3 8" id="KW-0808">Transferase</keyword>
<keyword evidence="9" id="KW-1185">Reference proteome</keyword>
<keyword evidence="5 8" id="KW-0418">Kinase</keyword>
<dbReference type="GO" id="GO:0005524">
    <property type="term" value="F:ATP binding"/>
    <property type="evidence" value="ECO:0007669"/>
    <property type="project" value="UniProtKB-KW"/>
</dbReference>
<dbReference type="PANTHER" id="PTHR20858:SF17">
    <property type="entry name" value="HYDROXYMETHYLPYRIMIDINE_PHOSPHOMETHYLPYRIMIDINE KINASE THI20-RELATED"/>
    <property type="match status" value="1"/>
</dbReference>
<dbReference type="GO" id="GO:0008902">
    <property type="term" value="F:hydroxymethylpyrimidine kinase activity"/>
    <property type="evidence" value="ECO:0007669"/>
    <property type="project" value="UniProtKB-EC"/>
</dbReference>
<dbReference type="FunFam" id="3.40.1190.20:FF:000003">
    <property type="entry name" value="Phosphomethylpyrimidine kinase ThiD"/>
    <property type="match status" value="1"/>
</dbReference>
<dbReference type="GO" id="GO:0008972">
    <property type="term" value="F:phosphomethylpyrimidine kinase activity"/>
    <property type="evidence" value="ECO:0007669"/>
    <property type="project" value="InterPro"/>
</dbReference>
<dbReference type="UniPathway" id="UPA00060">
    <property type="reaction ID" value="UER00138"/>
</dbReference>
<reference evidence="8 9" key="1">
    <citation type="submission" date="2016-04" db="EMBL/GenBank/DDBJ databases">
        <title>ATOL: Assembling a taxonomically balanced genome-scale reconstruction of the evolutionary history of the Enterobacteriaceae.</title>
        <authorList>
            <person name="Plunkett G.III."/>
            <person name="Neeno-Eckwall E.C."/>
            <person name="Glasner J.D."/>
            <person name="Perna N.T."/>
        </authorList>
    </citation>
    <scope>NUCLEOTIDE SEQUENCE [LARGE SCALE GENOMIC DNA]</scope>
    <source>
        <strain evidence="8 9">ATCC 19692</strain>
    </source>
</reference>
<keyword evidence="6" id="KW-0067">ATP-binding</keyword>
<evidence type="ECO:0000313" key="8">
    <source>
        <dbReference type="EMBL" id="OAT37277.1"/>
    </source>
</evidence>
<organism evidence="8 9">
    <name type="scientific">Proteus myxofaciens ATCC 19692</name>
    <dbReference type="NCBI Taxonomy" id="1354337"/>
    <lineage>
        <taxon>Bacteria</taxon>
        <taxon>Pseudomonadati</taxon>
        <taxon>Pseudomonadota</taxon>
        <taxon>Gammaproteobacteria</taxon>
        <taxon>Enterobacterales</taxon>
        <taxon>Morganellaceae</taxon>
        <taxon>Proteus</taxon>
    </lineage>
</organism>
<evidence type="ECO:0000259" key="7">
    <source>
        <dbReference type="Pfam" id="PF08543"/>
    </source>
</evidence>